<protein>
    <submittedName>
        <fullName evidence="1">Uncharacterized protein</fullName>
    </submittedName>
</protein>
<organism evidence="1 2">
    <name type="scientific">Skeletonema marinoi</name>
    <dbReference type="NCBI Taxonomy" id="267567"/>
    <lineage>
        <taxon>Eukaryota</taxon>
        <taxon>Sar</taxon>
        <taxon>Stramenopiles</taxon>
        <taxon>Ochrophyta</taxon>
        <taxon>Bacillariophyta</taxon>
        <taxon>Coscinodiscophyceae</taxon>
        <taxon>Thalassiosirophycidae</taxon>
        <taxon>Thalassiosirales</taxon>
        <taxon>Skeletonemataceae</taxon>
        <taxon>Skeletonema</taxon>
        <taxon>Skeletonema marinoi-dohrnii complex</taxon>
    </lineage>
</organism>
<dbReference type="EMBL" id="JATAAI010000015">
    <property type="protein sequence ID" value="KAK1740811.1"/>
    <property type="molecule type" value="Genomic_DNA"/>
</dbReference>
<keyword evidence="2" id="KW-1185">Reference proteome</keyword>
<dbReference type="SUPFAM" id="SSF47473">
    <property type="entry name" value="EF-hand"/>
    <property type="match status" value="1"/>
</dbReference>
<name>A0AAD8Y6U0_9STRA</name>
<comment type="caution">
    <text evidence="1">The sequence shown here is derived from an EMBL/GenBank/DDBJ whole genome shotgun (WGS) entry which is preliminary data.</text>
</comment>
<gene>
    <name evidence="1" type="ORF">QTG54_008906</name>
</gene>
<dbReference type="InterPro" id="IPR011992">
    <property type="entry name" value="EF-hand-dom_pair"/>
</dbReference>
<accession>A0AAD8Y6U0</accession>
<sequence length="205" mass="23315">MGNNASNNSDRMAISAMSHMMNITKPQLLQLRDNCISASIKDGSTPSGYKLRRENFLQAMRDSRISIEPDYQVLEKLFTMWDRNSYGVDTLTFFAGISPLASIMDVNTKLQYAIEVYDYKKTGRVSRISLVRILQAINETSSYFGDKVLIPRQIVVIVDDLFDGENRLEDDDAIQYEGRVEKIACHPFVMEFSNNKGSSRYGNVQ</sequence>
<dbReference type="Proteomes" id="UP001224775">
    <property type="component" value="Unassembled WGS sequence"/>
</dbReference>
<reference evidence="1" key="1">
    <citation type="submission" date="2023-06" db="EMBL/GenBank/DDBJ databases">
        <title>Survivors Of The Sea: Transcriptome response of Skeletonema marinoi to long-term dormancy.</title>
        <authorList>
            <person name="Pinder M.I.M."/>
            <person name="Kourtchenko O."/>
            <person name="Robertson E.K."/>
            <person name="Larsson T."/>
            <person name="Maumus F."/>
            <person name="Osuna-Cruz C.M."/>
            <person name="Vancaester E."/>
            <person name="Stenow R."/>
            <person name="Vandepoele K."/>
            <person name="Ploug H."/>
            <person name="Bruchert V."/>
            <person name="Godhe A."/>
            <person name="Topel M."/>
        </authorList>
    </citation>
    <scope>NUCLEOTIDE SEQUENCE</scope>
    <source>
        <strain evidence="1">R05AC</strain>
    </source>
</reference>
<dbReference type="Gene3D" id="1.10.238.10">
    <property type="entry name" value="EF-hand"/>
    <property type="match status" value="1"/>
</dbReference>
<evidence type="ECO:0000313" key="2">
    <source>
        <dbReference type="Proteomes" id="UP001224775"/>
    </source>
</evidence>
<evidence type="ECO:0000313" key="1">
    <source>
        <dbReference type="EMBL" id="KAK1740811.1"/>
    </source>
</evidence>
<proteinExistence type="predicted"/>
<dbReference type="AlphaFoldDB" id="A0AAD8Y6U0"/>